<accession>A0A1B9HUM3</accession>
<sequence length="377" mass="43219">MDSSHNPPDPTSSTQLTHVINGSARSSNGMELRECINPHTGMLGCSYVPRRPLTDPMAITEEAQRRLWGQRKLDVLKSNATSTIASLNLRTSIRGLIEKIQNREVIHGPKEAWQNIRTALEGFIEENYTKSSKAKVSDYSEVESEFNSMITLNDAERQLNSHIVRFNNETTAFDTMMEEFLKKDNPTQASIFTDRLELQRQREIDHLLQACSNSNRSRANPKIEILKYSVSAIDYLISQRGSDYQEIFFIGHRCKSYFSDIQVRKLRLSASTKASNIKSSNFYTHWGNECKKTGQVDHVNKANELLDAVRKRDTEVTKVYATETIRSLLDGTEILSKWDQSQIQIQILDHRAHCFTLTLCDLKSELEEIRELEAKHF</sequence>
<protein>
    <submittedName>
        <fullName evidence="2">Uncharacterized protein</fullName>
    </submittedName>
</protein>
<dbReference type="AlphaFoldDB" id="A0A1B9HUM3"/>
<feature type="region of interest" description="Disordered" evidence="1">
    <location>
        <begin position="1"/>
        <end position="20"/>
    </location>
</feature>
<reference evidence="2" key="1">
    <citation type="submission" date="2013-07" db="EMBL/GenBank/DDBJ databases">
        <title>The Genome Sequence of Cryptococcus pinus CBS10737.</title>
        <authorList>
            <consortium name="The Broad Institute Genome Sequencing Platform"/>
            <person name="Cuomo C."/>
            <person name="Litvintseva A."/>
            <person name="Chen Y."/>
            <person name="Heitman J."/>
            <person name="Sun S."/>
            <person name="Springer D."/>
            <person name="Dromer F."/>
            <person name="Young S.K."/>
            <person name="Zeng Q."/>
            <person name="Gargeya S."/>
            <person name="Fitzgerald M."/>
            <person name="Abouelleil A."/>
            <person name="Alvarado L."/>
            <person name="Berlin A.M."/>
            <person name="Chapman S.B."/>
            <person name="Dewar J."/>
            <person name="Goldberg J."/>
            <person name="Griggs A."/>
            <person name="Gujja S."/>
            <person name="Hansen M."/>
            <person name="Howarth C."/>
            <person name="Imamovic A."/>
            <person name="Larimer J."/>
            <person name="McCowan C."/>
            <person name="Murphy C."/>
            <person name="Pearson M."/>
            <person name="Priest M."/>
            <person name="Roberts A."/>
            <person name="Saif S."/>
            <person name="Shea T."/>
            <person name="Sykes S."/>
            <person name="Wortman J."/>
            <person name="Nusbaum C."/>
            <person name="Birren B."/>
        </authorList>
    </citation>
    <scope>NUCLEOTIDE SEQUENCE [LARGE SCALE GENOMIC DNA]</scope>
    <source>
        <strain evidence="2">CBS 10737</strain>
    </source>
</reference>
<name>A0A1B9HUM3_9TREE</name>
<evidence type="ECO:0000256" key="1">
    <source>
        <dbReference type="SAM" id="MobiDB-lite"/>
    </source>
</evidence>
<reference evidence="2" key="2">
    <citation type="submission" date="2016-07" db="EMBL/GenBank/DDBJ databases">
        <title>Evolution of pathogenesis and genome organization in the Tremellales.</title>
        <authorList>
            <person name="Cuomo C."/>
            <person name="Litvintseva A."/>
            <person name="Heitman J."/>
            <person name="Chen Y."/>
            <person name="Sun S."/>
            <person name="Springer D."/>
            <person name="Dromer F."/>
            <person name="Young S."/>
            <person name="Zeng Q."/>
            <person name="Chapman S."/>
            <person name="Gujja S."/>
            <person name="Saif S."/>
            <person name="Birren B."/>
        </authorList>
    </citation>
    <scope>NUCLEOTIDE SEQUENCE</scope>
    <source>
        <strain evidence="2">CBS 10737</strain>
    </source>
</reference>
<organism evidence="2">
    <name type="scientific">Kwoniella pini CBS 10737</name>
    <dbReference type="NCBI Taxonomy" id="1296096"/>
    <lineage>
        <taxon>Eukaryota</taxon>
        <taxon>Fungi</taxon>
        <taxon>Dikarya</taxon>
        <taxon>Basidiomycota</taxon>
        <taxon>Agaricomycotina</taxon>
        <taxon>Tremellomycetes</taxon>
        <taxon>Tremellales</taxon>
        <taxon>Cryptococcaceae</taxon>
        <taxon>Kwoniella</taxon>
    </lineage>
</organism>
<proteinExistence type="predicted"/>
<dbReference type="EMBL" id="KV700117">
    <property type="protein sequence ID" value="OCF46972.1"/>
    <property type="molecule type" value="Genomic_DNA"/>
</dbReference>
<gene>
    <name evidence="2" type="ORF">I206_06746</name>
</gene>
<evidence type="ECO:0000313" key="2">
    <source>
        <dbReference type="EMBL" id="OCF46972.1"/>
    </source>
</evidence>